<feature type="compositionally biased region" description="Basic and acidic residues" evidence="2">
    <location>
        <begin position="127"/>
        <end position="141"/>
    </location>
</feature>
<keyword evidence="4" id="KW-1185">Reference proteome</keyword>
<feature type="region of interest" description="Disordered" evidence="2">
    <location>
        <begin position="118"/>
        <end position="141"/>
    </location>
</feature>
<proteinExistence type="inferred from homology"/>
<evidence type="ECO:0000313" key="4">
    <source>
        <dbReference type="Proteomes" id="UP000547209"/>
    </source>
</evidence>
<dbReference type="Proteomes" id="UP000547209">
    <property type="component" value="Unassembled WGS sequence"/>
</dbReference>
<dbReference type="AlphaFoldDB" id="A0A7X0VGI0"/>
<evidence type="ECO:0000256" key="1">
    <source>
        <dbReference type="ARBA" id="ARBA00044755"/>
    </source>
</evidence>
<sequence>MFKKKKKPSPSTTDTLIGAGTEMEGALKSQAGIRIEGVFKGEIDTRGDVVVGASGVARSNVAARDVTIAGKVYGDVVTKGRLTILSGGQLNGNLTAGVLVIHEGGQLNGVSHMERSEAKTAVAVDPAAERDKADKKARQAG</sequence>
<dbReference type="RefSeq" id="WP_185143156.1">
    <property type="nucleotide sequence ID" value="NZ_JACJVP010000023.1"/>
</dbReference>
<gene>
    <name evidence="3" type="ORF">H7C19_13395</name>
</gene>
<organism evidence="3 4">
    <name type="scientific">Cohnella nanjingensis</name>
    <dbReference type="NCBI Taxonomy" id="1387779"/>
    <lineage>
        <taxon>Bacteria</taxon>
        <taxon>Bacillati</taxon>
        <taxon>Bacillota</taxon>
        <taxon>Bacilli</taxon>
        <taxon>Bacillales</taxon>
        <taxon>Paenibacillaceae</taxon>
        <taxon>Cohnella</taxon>
    </lineage>
</organism>
<evidence type="ECO:0000313" key="3">
    <source>
        <dbReference type="EMBL" id="MBB6671679.1"/>
    </source>
</evidence>
<dbReference type="PANTHER" id="PTHR35024:SF4">
    <property type="entry name" value="POLYMER-FORMING CYTOSKELETAL PROTEIN"/>
    <property type="match status" value="1"/>
</dbReference>
<dbReference type="Pfam" id="PF04519">
    <property type="entry name" value="Bactofilin"/>
    <property type="match status" value="1"/>
</dbReference>
<reference evidence="3 4" key="1">
    <citation type="submission" date="2020-08" db="EMBL/GenBank/DDBJ databases">
        <title>Cohnella phylogeny.</title>
        <authorList>
            <person name="Dunlap C."/>
        </authorList>
    </citation>
    <scope>NUCLEOTIDE SEQUENCE [LARGE SCALE GENOMIC DNA]</scope>
    <source>
        <strain evidence="3 4">DSM 28246</strain>
    </source>
</reference>
<dbReference type="InterPro" id="IPR007607">
    <property type="entry name" value="BacA/B"/>
</dbReference>
<name>A0A7X0VGI0_9BACL</name>
<comment type="similarity">
    <text evidence="1">Belongs to the bactofilin family.</text>
</comment>
<protein>
    <submittedName>
        <fullName evidence="3">Polymer-forming cytoskeletal protein</fullName>
    </submittedName>
</protein>
<dbReference type="EMBL" id="JACJVP010000023">
    <property type="protein sequence ID" value="MBB6671679.1"/>
    <property type="molecule type" value="Genomic_DNA"/>
</dbReference>
<dbReference type="PANTHER" id="PTHR35024">
    <property type="entry name" value="HYPOTHETICAL CYTOSOLIC PROTEIN"/>
    <property type="match status" value="1"/>
</dbReference>
<accession>A0A7X0VGI0</accession>
<comment type="caution">
    <text evidence="3">The sequence shown here is derived from an EMBL/GenBank/DDBJ whole genome shotgun (WGS) entry which is preliminary data.</text>
</comment>
<evidence type="ECO:0000256" key="2">
    <source>
        <dbReference type="SAM" id="MobiDB-lite"/>
    </source>
</evidence>